<evidence type="ECO:0000256" key="1">
    <source>
        <dbReference type="SAM" id="SignalP"/>
    </source>
</evidence>
<proteinExistence type="predicted"/>
<keyword evidence="3" id="KW-1185">Reference proteome</keyword>
<dbReference type="AlphaFoldDB" id="A0A9P9BTZ8"/>
<evidence type="ECO:0000313" key="3">
    <source>
        <dbReference type="Proteomes" id="UP000756346"/>
    </source>
</evidence>
<dbReference type="RefSeq" id="XP_046016080.1">
    <property type="nucleotide sequence ID" value="XM_046156594.1"/>
</dbReference>
<protein>
    <recommendedName>
        <fullName evidence="4">CBM-cenC domain-containing protein</fullName>
    </recommendedName>
</protein>
<gene>
    <name evidence="2" type="ORF">B0I36DRAFT_347694</name>
</gene>
<dbReference type="EMBL" id="JAGTJQ010000003">
    <property type="protein sequence ID" value="KAH7035987.1"/>
    <property type="molecule type" value="Genomic_DNA"/>
</dbReference>
<keyword evidence="1" id="KW-0732">Signal</keyword>
<sequence>MLGSSALRSVVLLCAAIATIVSAATVPRHAPPQGQCCPSKCLRALQETGHEQGKRSFCKSLLETEVPPHATIGLPAYLAADCGPPPHAARLSKACSCFMPVTTTASTTTSSTARVGTLTYQTITATTSTGRSSGSRGNSYIPVSTSTATTTTTSSISHSDISSTCSAPTATVTLPASTVTLPWSNSTCGAATVTIPASTVTVTDTPTCTTSPPTGSSLAFPDTSTCTATTVTSTITLPASTPTQPPPTTCTDTTVTLPDTTVTLPASTVTLPASTVTQTTPGPVVTVRPTRSCTQPLDESGFEAQSSGLYPWLFAAVSVGATQWGWGLNSLNTPGSHWPPGSGGKPHSGSAAADLHLENPTPGSAMRFWQPFAACAGPTTYQLRIWYGTNRATTTDTLTIRARIFVSAPGFAAGTNPANQVYDNTQIVSTLTFDKGGWAEIVFSPWSYPGGGHSGVLYLDISTSASQSFVTWFDDITLSAV</sequence>
<evidence type="ECO:0000313" key="2">
    <source>
        <dbReference type="EMBL" id="KAH7035987.1"/>
    </source>
</evidence>
<comment type="caution">
    <text evidence="2">The sequence shown here is derived from an EMBL/GenBank/DDBJ whole genome shotgun (WGS) entry which is preliminary data.</text>
</comment>
<name>A0A9P9BTZ8_9PEZI</name>
<accession>A0A9P9BTZ8</accession>
<dbReference type="Proteomes" id="UP000756346">
    <property type="component" value="Unassembled WGS sequence"/>
</dbReference>
<organism evidence="2 3">
    <name type="scientific">Microdochium trichocladiopsis</name>
    <dbReference type="NCBI Taxonomy" id="1682393"/>
    <lineage>
        <taxon>Eukaryota</taxon>
        <taxon>Fungi</taxon>
        <taxon>Dikarya</taxon>
        <taxon>Ascomycota</taxon>
        <taxon>Pezizomycotina</taxon>
        <taxon>Sordariomycetes</taxon>
        <taxon>Xylariomycetidae</taxon>
        <taxon>Xylariales</taxon>
        <taxon>Microdochiaceae</taxon>
        <taxon>Microdochium</taxon>
    </lineage>
</organism>
<evidence type="ECO:0008006" key="4">
    <source>
        <dbReference type="Google" id="ProtNLM"/>
    </source>
</evidence>
<feature type="signal peptide" evidence="1">
    <location>
        <begin position="1"/>
        <end position="23"/>
    </location>
</feature>
<dbReference type="GeneID" id="70186140"/>
<reference evidence="2" key="1">
    <citation type="journal article" date="2021" name="Nat. Commun.">
        <title>Genetic determinants of endophytism in the Arabidopsis root mycobiome.</title>
        <authorList>
            <person name="Mesny F."/>
            <person name="Miyauchi S."/>
            <person name="Thiergart T."/>
            <person name="Pickel B."/>
            <person name="Atanasova L."/>
            <person name="Karlsson M."/>
            <person name="Huettel B."/>
            <person name="Barry K.W."/>
            <person name="Haridas S."/>
            <person name="Chen C."/>
            <person name="Bauer D."/>
            <person name="Andreopoulos W."/>
            <person name="Pangilinan J."/>
            <person name="LaButti K."/>
            <person name="Riley R."/>
            <person name="Lipzen A."/>
            <person name="Clum A."/>
            <person name="Drula E."/>
            <person name="Henrissat B."/>
            <person name="Kohler A."/>
            <person name="Grigoriev I.V."/>
            <person name="Martin F.M."/>
            <person name="Hacquard S."/>
        </authorList>
    </citation>
    <scope>NUCLEOTIDE SEQUENCE</scope>
    <source>
        <strain evidence="2">MPI-CAGE-CH-0230</strain>
    </source>
</reference>
<feature type="chain" id="PRO_5040110004" description="CBM-cenC domain-containing protein" evidence="1">
    <location>
        <begin position="24"/>
        <end position="481"/>
    </location>
</feature>